<protein>
    <submittedName>
        <fullName evidence="3">Uncharacterized protein LOC105035772</fullName>
    </submittedName>
</protein>
<accession>A0A6I9QKC6</accession>
<dbReference type="GeneID" id="105035772"/>
<dbReference type="InParanoid" id="A0A6I9QKC6"/>
<keyword evidence="2" id="KW-1185">Reference proteome</keyword>
<dbReference type="KEGG" id="egu:105035772"/>
<proteinExistence type="predicted"/>
<feature type="region of interest" description="Disordered" evidence="1">
    <location>
        <begin position="149"/>
        <end position="177"/>
    </location>
</feature>
<gene>
    <name evidence="3" type="primary">LOC105035772</name>
</gene>
<dbReference type="RefSeq" id="XP_010909767.1">
    <property type="nucleotide sequence ID" value="XM_010911465.1"/>
</dbReference>
<sequence>MDLPSDRSSGTSTFQQFMHRRILACQQDRRLLLHEVHHLENRLYEVEKHLEEIKAGTRTTNRELFECVKDEVDVAWKCAKMKMNLEKVFGAQEIQKLWDTDESLMIDSKDPGSQSTDMVAKVERLLKNLESTGMDLKLPEMLVNELAEGSKSYPDVVESSKMPPGRAKSSLEKIKFD</sequence>
<evidence type="ECO:0000256" key="1">
    <source>
        <dbReference type="SAM" id="MobiDB-lite"/>
    </source>
</evidence>
<dbReference type="OrthoDB" id="773812at2759"/>
<dbReference type="Proteomes" id="UP000504607">
    <property type="component" value="Unplaced"/>
</dbReference>
<organism evidence="2 3">
    <name type="scientific">Elaeis guineensis var. tenera</name>
    <name type="common">Oil palm</name>
    <dbReference type="NCBI Taxonomy" id="51953"/>
    <lineage>
        <taxon>Eukaryota</taxon>
        <taxon>Viridiplantae</taxon>
        <taxon>Streptophyta</taxon>
        <taxon>Embryophyta</taxon>
        <taxon>Tracheophyta</taxon>
        <taxon>Spermatophyta</taxon>
        <taxon>Magnoliopsida</taxon>
        <taxon>Liliopsida</taxon>
        <taxon>Arecaceae</taxon>
        <taxon>Arecoideae</taxon>
        <taxon>Cocoseae</taxon>
        <taxon>Elaeidinae</taxon>
        <taxon>Elaeis</taxon>
    </lineage>
</organism>
<dbReference type="AlphaFoldDB" id="A0A6I9QKC6"/>
<evidence type="ECO:0000313" key="3">
    <source>
        <dbReference type="RefSeq" id="XP_010909767.1"/>
    </source>
</evidence>
<name>A0A6I9QKC6_ELAGV</name>
<reference evidence="3" key="1">
    <citation type="submission" date="2025-08" db="UniProtKB">
        <authorList>
            <consortium name="RefSeq"/>
        </authorList>
    </citation>
    <scope>IDENTIFICATION</scope>
</reference>
<evidence type="ECO:0000313" key="2">
    <source>
        <dbReference type="Proteomes" id="UP000504607"/>
    </source>
</evidence>